<comment type="caution">
    <text evidence="2">The sequence shown here is derived from an EMBL/GenBank/DDBJ whole genome shotgun (WGS) entry which is preliminary data.</text>
</comment>
<gene>
    <name evidence="2" type="ORF">ICL16_02875</name>
</gene>
<evidence type="ECO:0000259" key="1">
    <source>
        <dbReference type="Pfam" id="PF03235"/>
    </source>
</evidence>
<dbReference type="RefSeq" id="WP_190825387.1">
    <property type="nucleotide sequence ID" value="NZ_CAWPPI010000013.1"/>
</dbReference>
<keyword evidence="3" id="KW-1185">Reference proteome</keyword>
<dbReference type="PANTHER" id="PTHR39639:SF1">
    <property type="entry name" value="DUF262 DOMAIN-CONTAINING PROTEIN"/>
    <property type="match status" value="1"/>
</dbReference>
<dbReference type="Pfam" id="PF03235">
    <property type="entry name" value="GmrSD_N"/>
    <property type="match status" value="1"/>
</dbReference>
<organism evidence="2 3">
    <name type="scientific">Iningainema tapete BLCC-T55</name>
    <dbReference type="NCBI Taxonomy" id="2748662"/>
    <lineage>
        <taxon>Bacteria</taxon>
        <taxon>Bacillati</taxon>
        <taxon>Cyanobacteriota</taxon>
        <taxon>Cyanophyceae</taxon>
        <taxon>Nostocales</taxon>
        <taxon>Scytonemataceae</taxon>
        <taxon>Iningainema tapete</taxon>
    </lineage>
</organism>
<reference evidence="2" key="1">
    <citation type="submission" date="2020-09" db="EMBL/GenBank/DDBJ databases">
        <title>Iningainema tapete sp. nov. (Scytonemataceae, Cyanobacteria) from greenhouses in central Florida (USA) produces two types of nodularin with biosynthetic potential for microcystin-LR and anabaenopeptins.</title>
        <authorList>
            <person name="Berthold D.E."/>
            <person name="Lefler F.W."/>
            <person name="Huang I.-S."/>
            <person name="Abdulla H."/>
            <person name="Zimba P.V."/>
            <person name="Laughinghouse H.D. IV."/>
        </authorList>
    </citation>
    <scope>NUCLEOTIDE SEQUENCE</scope>
    <source>
        <strain evidence="2">BLCCT55</strain>
    </source>
</reference>
<dbReference type="EMBL" id="JACXAE010000013">
    <property type="protein sequence ID" value="MBD2771093.1"/>
    <property type="molecule type" value="Genomic_DNA"/>
</dbReference>
<dbReference type="InterPro" id="IPR004919">
    <property type="entry name" value="GmrSD_N"/>
</dbReference>
<feature type="domain" description="GmrSD restriction endonucleases N-terminal" evidence="1">
    <location>
        <begin position="61"/>
        <end position="197"/>
    </location>
</feature>
<evidence type="ECO:0000313" key="2">
    <source>
        <dbReference type="EMBL" id="MBD2771093.1"/>
    </source>
</evidence>
<name>A0A8J7BWK4_9CYAN</name>
<protein>
    <submittedName>
        <fullName evidence="2">DUF262 domain-containing protein</fullName>
    </submittedName>
</protein>
<sequence length="389" mass="45754">MLLAPAEEKMWESHSKNRVNTMTDKEINAKYESGEQRILTEMNREKLPSFAEALKKPGYMDLLPFYQRRSRWDKKMQSRLIESFLLNVPVPPIILYQKNYNSYGVIDGQQRITTIQDFYENRLVLTGLEIWSELNGRTYDTLPTKIKAVIDRRSISLIVLITESTSDPEEAFFLKQLVFKRLNTCGVPLSRQEVRNYLYSGKFNQLLFELASNSIFAEAWRIPVGNREELVQNNLYKKMEDVELVLRFFALRHVEDSRWEIEEFLDLYMIKSLNFSDEDIDILRDIFLKTVNLAHKIYGDNLFKPFDPETNMWKDRADKAYYDAVMVGFSNHLADANVLVERKSKVIEETKKLFRKDKSKLFTGSGKTKADIQERIRLFDNMLSQVIVE</sequence>
<proteinExistence type="predicted"/>
<accession>A0A8J7BWK4</accession>
<evidence type="ECO:0000313" key="3">
    <source>
        <dbReference type="Proteomes" id="UP000629098"/>
    </source>
</evidence>
<dbReference type="Proteomes" id="UP000629098">
    <property type="component" value="Unassembled WGS sequence"/>
</dbReference>
<dbReference type="PANTHER" id="PTHR39639">
    <property type="entry name" value="CHROMOSOME 16, WHOLE GENOME SHOTGUN SEQUENCE"/>
    <property type="match status" value="1"/>
</dbReference>
<dbReference type="AlphaFoldDB" id="A0A8J7BWK4"/>